<evidence type="ECO:0000313" key="1">
    <source>
        <dbReference type="EMBL" id="OXU24987.1"/>
    </source>
</evidence>
<gene>
    <name evidence="1" type="ORF">TSAR_014907</name>
</gene>
<keyword evidence="2" id="KW-1185">Reference proteome</keyword>
<dbReference type="AlphaFoldDB" id="A0A232F3I9"/>
<accession>A0A232F3I9</accession>
<comment type="caution">
    <text evidence="1">The sequence shown here is derived from an EMBL/GenBank/DDBJ whole genome shotgun (WGS) entry which is preliminary data.</text>
</comment>
<dbReference type="EMBL" id="NNAY01001146">
    <property type="protein sequence ID" value="OXU24987.1"/>
    <property type="molecule type" value="Genomic_DNA"/>
</dbReference>
<organism evidence="1 2">
    <name type="scientific">Trichomalopsis sarcophagae</name>
    <dbReference type="NCBI Taxonomy" id="543379"/>
    <lineage>
        <taxon>Eukaryota</taxon>
        <taxon>Metazoa</taxon>
        <taxon>Ecdysozoa</taxon>
        <taxon>Arthropoda</taxon>
        <taxon>Hexapoda</taxon>
        <taxon>Insecta</taxon>
        <taxon>Pterygota</taxon>
        <taxon>Neoptera</taxon>
        <taxon>Endopterygota</taxon>
        <taxon>Hymenoptera</taxon>
        <taxon>Apocrita</taxon>
        <taxon>Proctotrupomorpha</taxon>
        <taxon>Chalcidoidea</taxon>
        <taxon>Pteromalidae</taxon>
        <taxon>Pteromalinae</taxon>
        <taxon>Trichomalopsis</taxon>
    </lineage>
</organism>
<dbReference type="Proteomes" id="UP000215335">
    <property type="component" value="Unassembled WGS sequence"/>
</dbReference>
<reference evidence="1 2" key="1">
    <citation type="journal article" date="2017" name="Curr. Biol.">
        <title>The Evolution of Venom by Co-option of Single-Copy Genes.</title>
        <authorList>
            <person name="Martinson E.O."/>
            <person name="Mrinalini"/>
            <person name="Kelkar Y.D."/>
            <person name="Chang C.H."/>
            <person name="Werren J.H."/>
        </authorList>
    </citation>
    <scope>NUCLEOTIDE SEQUENCE [LARGE SCALE GENOMIC DNA]</scope>
    <source>
        <strain evidence="1 2">Alberta</strain>
        <tissue evidence="1">Whole body</tissue>
    </source>
</reference>
<proteinExistence type="predicted"/>
<sequence>MISNTNHINHACRSDNSVHKTTTQGHVYNRRWVSDKRKHSSLKPETVMEYTDFMHIMGISSQYIVTLGSIKLSIMGKEHFFHILPDETPLSEHLILGNPFTYHEKVNIMFEDEVLMTESQSILSSIIVPFVHKVFLMNEIDPDEIGLKLLRHTI</sequence>
<protein>
    <submittedName>
        <fullName evidence="1">Uncharacterized protein</fullName>
    </submittedName>
</protein>
<evidence type="ECO:0000313" key="2">
    <source>
        <dbReference type="Proteomes" id="UP000215335"/>
    </source>
</evidence>
<name>A0A232F3I9_9HYME</name>